<sequence length="701" mass="78981">MRELRSNDSLVTIPPNLIKQAEADELLVQETIPHLQAFFRFLDLNDETHLETCFAKVGKNPNHLRKGASTAVHMGSSQLATSPGKRSEEKSKATRMAQLESMRQEIETLSGHVIMMRMESIFGTYCNKKRLLATKKDEMDSMGFLRILRDTAILDSKLTVAQADAIFHAGSRFQASEHFVQFDGFLEKLKKVLKIKYPAPPTPKSDTATPPQPSRMSVSGAQPPLRRSSMAGHRAGTMLRDDPEIIMVARDRFLICNGGLKELRPADVVYCQSMVGFLKGFDSSLKRTFSWYATLEEIDPAKVEWEYVRMHDRTVGRSEFLLFLLNFQVLPVLVPKREALEVYTRHYKTYFPGSEAKDEPLTQPHFVAALASMAVYIAKHIGERLEQSTSSPDDMRTLLRYIKGYSPGEHHERLMAAYESAMSRRSASRQHGLRARRSIETGRLHVGDYDGVLIPPLPWLKEYEEDPVLVAVQEEAWHKQKKDEHRLRLAVMARRENMRMNHALTRLTNFYKDVRTADNNNTWPVNQGPRTVNIDVASNGLLHVKSKPGAWNMLPPESLRQGTGPNPVMFYSGSLQIKTPKPRDSKVPQPWLHMYSSASSTQRLQVVHEDVVSDSPSAPSIADPAPEGEDLEPWQVTRAMSQVGALKYVTSVIHGHGGSFKADTLGSTAVFNPKFQLDPIQPRDASEQILKLVARLPALKS</sequence>
<feature type="compositionally biased region" description="Low complexity" evidence="1">
    <location>
        <begin position="613"/>
        <end position="625"/>
    </location>
</feature>
<dbReference type="Gene3D" id="1.10.238.10">
    <property type="entry name" value="EF-hand"/>
    <property type="match status" value="1"/>
</dbReference>
<accession>A0A250WT67</accession>
<protein>
    <submittedName>
        <fullName evidence="2">Uncharacterized protein</fullName>
    </submittedName>
</protein>
<feature type="region of interest" description="Disordered" evidence="1">
    <location>
        <begin position="197"/>
        <end position="233"/>
    </location>
</feature>
<dbReference type="SUPFAM" id="SSF47473">
    <property type="entry name" value="EF-hand"/>
    <property type="match status" value="1"/>
</dbReference>
<gene>
    <name evidence="2" type="ORF">CEUSTIGMA_g1467.t1</name>
</gene>
<proteinExistence type="predicted"/>
<evidence type="ECO:0000256" key="1">
    <source>
        <dbReference type="SAM" id="MobiDB-lite"/>
    </source>
</evidence>
<dbReference type="AlphaFoldDB" id="A0A250WT67"/>
<dbReference type="InterPro" id="IPR011992">
    <property type="entry name" value="EF-hand-dom_pair"/>
</dbReference>
<dbReference type="Proteomes" id="UP000232323">
    <property type="component" value="Unassembled WGS sequence"/>
</dbReference>
<evidence type="ECO:0000313" key="2">
    <source>
        <dbReference type="EMBL" id="GAX74017.1"/>
    </source>
</evidence>
<reference evidence="2 3" key="1">
    <citation type="submission" date="2017-08" db="EMBL/GenBank/DDBJ databases">
        <title>Acidophilic green algal genome provides insights into adaptation to an acidic environment.</title>
        <authorList>
            <person name="Hirooka S."/>
            <person name="Hirose Y."/>
            <person name="Kanesaki Y."/>
            <person name="Higuchi S."/>
            <person name="Fujiwara T."/>
            <person name="Onuma R."/>
            <person name="Era A."/>
            <person name="Ohbayashi R."/>
            <person name="Uzuka A."/>
            <person name="Nozaki H."/>
            <person name="Yoshikawa H."/>
            <person name="Miyagishima S.Y."/>
        </authorList>
    </citation>
    <scope>NUCLEOTIDE SEQUENCE [LARGE SCALE GENOMIC DNA]</scope>
    <source>
        <strain evidence="2 3">NIES-2499</strain>
    </source>
</reference>
<evidence type="ECO:0000313" key="3">
    <source>
        <dbReference type="Proteomes" id="UP000232323"/>
    </source>
</evidence>
<dbReference type="OrthoDB" id="537469at2759"/>
<dbReference type="EMBL" id="BEGY01000005">
    <property type="protein sequence ID" value="GAX74017.1"/>
    <property type="molecule type" value="Genomic_DNA"/>
</dbReference>
<feature type="region of interest" description="Disordered" evidence="1">
    <location>
        <begin position="610"/>
        <end position="629"/>
    </location>
</feature>
<organism evidence="2 3">
    <name type="scientific">Chlamydomonas eustigma</name>
    <dbReference type="NCBI Taxonomy" id="1157962"/>
    <lineage>
        <taxon>Eukaryota</taxon>
        <taxon>Viridiplantae</taxon>
        <taxon>Chlorophyta</taxon>
        <taxon>core chlorophytes</taxon>
        <taxon>Chlorophyceae</taxon>
        <taxon>CS clade</taxon>
        <taxon>Chlamydomonadales</taxon>
        <taxon>Chlamydomonadaceae</taxon>
        <taxon>Chlamydomonas</taxon>
    </lineage>
</organism>
<comment type="caution">
    <text evidence="2">The sequence shown here is derived from an EMBL/GenBank/DDBJ whole genome shotgun (WGS) entry which is preliminary data.</text>
</comment>
<name>A0A250WT67_9CHLO</name>
<feature type="region of interest" description="Disordered" evidence="1">
    <location>
        <begin position="72"/>
        <end position="91"/>
    </location>
</feature>
<keyword evidence="3" id="KW-1185">Reference proteome</keyword>
<feature type="compositionally biased region" description="Polar residues" evidence="1">
    <location>
        <begin position="204"/>
        <end position="220"/>
    </location>
</feature>